<feature type="domain" description="Nudix hydrolase" evidence="9">
    <location>
        <begin position="55"/>
        <end position="182"/>
    </location>
</feature>
<feature type="region of interest" description="Disordered" evidence="8">
    <location>
        <begin position="1"/>
        <end position="21"/>
    </location>
</feature>
<evidence type="ECO:0000256" key="6">
    <source>
        <dbReference type="ARBA" id="ARBA00032162"/>
    </source>
</evidence>
<evidence type="ECO:0000256" key="2">
    <source>
        <dbReference type="ARBA" id="ARBA00001946"/>
    </source>
</evidence>
<protein>
    <recommendedName>
        <fullName evidence="4">GDP-mannose pyrophosphatase</fullName>
    </recommendedName>
    <alternativeName>
        <fullName evidence="6">GDP-mannose hydrolase</fullName>
    </alternativeName>
    <alternativeName>
        <fullName evidence="7">GDPMK</fullName>
    </alternativeName>
</protein>
<evidence type="ECO:0000259" key="9">
    <source>
        <dbReference type="PROSITE" id="PS51462"/>
    </source>
</evidence>
<evidence type="ECO:0000256" key="1">
    <source>
        <dbReference type="ARBA" id="ARBA00000847"/>
    </source>
</evidence>
<reference evidence="11" key="1">
    <citation type="submission" date="2018-11" db="EMBL/GenBank/DDBJ databases">
        <title>FDA dAtabase for Regulatory Grade micrObial Sequences (FDA-ARGOS): Supporting development and validation of Infectious Disease Dx tests.</title>
        <authorList>
            <person name="Goldberg B."/>
            <person name="Campos J."/>
            <person name="Tallon L."/>
            <person name="Sadzewicz L."/>
            <person name="Zhao X."/>
            <person name="Vavikolanu K."/>
            <person name="Mehta A."/>
            <person name="Aluvathingal J."/>
            <person name="Nadendla S."/>
            <person name="Geyer C."/>
            <person name="Nandy P."/>
            <person name="Yan Y."/>
            <person name="Sichtig H."/>
        </authorList>
    </citation>
    <scope>NUCLEOTIDE SEQUENCE [LARGE SCALE GENOMIC DNA]</scope>
    <source>
        <strain evidence="11">FDAARGOS_614</strain>
    </source>
</reference>
<keyword evidence="5 10" id="KW-0378">Hydrolase</keyword>
<dbReference type="Gene3D" id="3.90.79.10">
    <property type="entry name" value="Nucleoside Triphosphate Pyrophosphohydrolase"/>
    <property type="match status" value="1"/>
</dbReference>
<dbReference type="InterPro" id="IPR015797">
    <property type="entry name" value="NUDIX_hydrolase-like_dom_sf"/>
</dbReference>
<dbReference type="GO" id="GO:0019693">
    <property type="term" value="P:ribose phosphate metabolic process"/>
    <property type="evidence" value="ECO:0007669"/>
    <property type="project" value="TreeGrafter"/>
</dbReference>
<comment type="cofactor">
    <cofactor evidence="2">
        <name>Mg(2+)</name>
        <dbReference type="ChEBI" id="CHEBI:18420"/>
    </cofactor>
</comment>
<dbReference type="RefSeq" id="WP_124684860.1">
    <property type="nucleotide sequence ID" value="NZ_CP033969.1"/>
</dbReference>
<evidence type="ECO:0000256" key="5">
    <source>
        <dbReference type="ARBA" id="ARBA00022801"/>
    </source>
</evidence>
<dbReference type="PROSITE" id="PS51462">
    <property type="entry name" value="NUDIX"/>
    <property type="match status" value="1"/>
</dbReference>
<dbReference type="GO" id="GO:0005829">
    <property type="term" value="C:cytosol"/>
    <property type="evidence" value="ECO:0007669"/>
    <property type="project" value="TreeGrafter"/>
</dbReference>
<sequence length="211" mass="23711">MTDKTSVPASDDADTHLRETPVASATLHRGKFLTLKQDIVRLPDGKQTGREYVLHPGAVMMIPLFDDGSVLMERQFRYPVGEVMLEFPAGKLDPQEGAQRCGERELLEETGYTARRWDYLTRIHPVISYSTEFIDLFLARDLTAGASKLDDGEFLETFITPVGQVIDWVRQGRITDVKTIIGAFWLEKIVSGTWQPGEQSEPPFPAKRAAD</sequence>
<dbReference type="KEGG" id="cpau:EHF44_17675"/>
<evidence type="ECO:0000256" key="3">
    <source>
        <dbReference type="ARBA" id="ARBA00007275"/>
    </source>
</evidence>
<dbReference type="PANTHER" id="PTHR11839:SF18">
    <property type="entry name" value="NUDIX HYDROLASE DOMAIN-CONTAINING PROTEIN"/>
    <property type="match status" value="1"/>
</dbReference>
<organism evidence="10 11">
    <name type="scientific">Cupriavidus pauculus</name>
    <dbReference type="NCBI Taxonomy" id="82633"/>
    <lineage>
        <taxon>Bacteria</taxon>
        <taxon>Pseudomonadati</taxon>
        <taxon>Pseudomonadota</taxon>
        <taxon>Betaproteobacteria</taxon>
        <taxon>Burkholderiales</taxon>
        <taxon>Burkholderiaceae</taxon>
        <taxon>Cupriavidus</taxon>
    </lineage>
</organism>
<gene>
    <name evidence="10" type="ORF">EHF44_17675</name>
</gene>
<comment type="similarity">
    <text evidence="3">Belongs to the Nudix hydrolase family. NudK subfamily.</text>
</comment>
<evidence type="ECO:0000256" key="4">
    <source>
        <dbReference type="ARBA" id="ARBA00016377"/>
    </source>
</evidence>
<dbReference type="GO" id="GO:0016787">
    <property type="term" value="F:hydrolase activity"/>
    <property type="evidence" value="ECO:0007669"/>
    <property type="project" value="UniProtKB-KW"/>
</dbReference>
<dbReference type="Proteomes" id="UP000270411">
    <property type="component" value="Chromosome 1"/>
</dbReference>
<evidence type="ECO:0000256" key="7">
    <source>
        <dbReference type="ARBA" id="ARBA00032272"/>
    </source>
</evidence>
<dbReference type="AlphaFoldDB" id="A0A3G8H3L9"/>
<dbReference type="SUPFAM" id="SSF55811">
    <property type="entry name" value="Nudix"/>
    <property type="match status" value="1"/>
</dbReference>
<comment type="catalytic activity">
    <reaction evidence="1">
        <text>GDP-alpha-D-mannose + H2O = alpha-D-mannose 1-phosphate + GMP + 2 H(+)</text>
        <dbReference type="Rhea" id="RHEA:27978"/>
        <dbReference type="ChEBI" id="CHEBI:15377"/>
        <dbReference type="ChEBI" id="CHEBI:15378"/>
        <dbReference type="ChEBI" id="CHEBI:57527"/>
        <dbReference type="ChEBI" id="CHEBI:58115"/>
        <dbReference type="ChEBI" id="CHEBI:58409"/>
    </reaction>
</comment>
<dbReference type="Pfam" id="PF00293">
    <property type="entry name" value="NUDIX"/>
    <property type="match status" value="1"/>
</dbReference>
<evidence type="ECO:0000313" key="10">
    <source>
        <dbReference type="EMBL" id="AZG15111.1"/>
    </source>
</evidence>
<name>A0A3G8H3L9_9BURK</name>
<evidence type="ECO:0000313" key="11">
    <source>
        <dbReference type="Proteomes" id="UP000270411"/>
    </source>
</evidence>
<dbReference type="InterPro" id="IPR000086">
    <property type="entry name" value="NUDIX_hydrolase_dom"/>
</dbReference>
<accession>A0A3G8H3L9</accession>
<dbReference type="GO" id="GO:0006753">
    <property type="term" value="P:nucleoside phosphate metabolic process"/>
    <property type="evidence" value="ECO:0007669"/>
    <property type="project" value="TreeGrafter"/>
</dbReference>
<dbReference type="PANTHER" id="PTHR11839">
    <property type="entry name" value="UDP/ADP-SUGAR PYROPHOSPHATASE"/>
    <property type="match status" value="1"/>
</dbReference>
<proteinExistence type="inferred from homology"/>
<dbReference type="EMBL" id="CP033969">
    <property type="protein sequence ID" value="AZG15111.1"/>
    <property type="molecule type" value="Genomic_DNA"/>
</dbReference>
<evidence type="ECO:0000256" key="8">
    <source>
        <dbReference type="SAM" id="MobiDB-lite"/>
    </source>
</evidence>
<dbReference type="OrthoDB" id="9806150at2"/>